<gene>
    <name evidence="1" type="ORF">SAMN04489796_106133</name>
</gene>
<dbReference type="AlphaFoldDB" id="A0A1G8H532"/>
<dbReference type="Proteomes" id="UP000199492">
    <property type="component" value="Unassembled WGS sequence"/>
</dbReference>
<accession>A0A1G8H532</accession>
<organism evidence="1 2">
    <name type="scientific">Winogradskyella thalassocola</name>
    <dbReference type="NCBI Taxonomy" id="262004"/>
    <lineage>
        <taxon>Bacteria</taxon>
        <taxon>Pseudomonadati</taxon>
        <taxon>Bacteroidota</taxon>
        <taxon>Flavobacteriia</taxon>
        <taxon>Flavobacteriales</taxon>
        <taxon>Flavobacteriaceae</taxon>
        <taxon>Winogradskyella</taxon>
    </lineage>
</organism>
<dbReference type="STRING" id="262004.SAMN04489796_106133"/>
<sequence>MITKLSSLKSFIYILIFGFITCSCSKPKDVYHAGQGPSTAVGDYELVTLNTSWTNGTGHPVGITGCDLLCTLKFKSNETFEFTDYNYNSDNDCTDFEIITGNWIETRYSAAGFGGELNFNGTFRGFNIYDATYSSEGSVSNGPNIGIRFKTVVEGQEYWYMILFYRV</sequence>
<evidence type="ECO:0000313" key="2">
    <source>
        <dbReference type="Proteomes" id="UP000199492"/>
    </source>
</evidence>
<proteinExistence type="predicted"/>
<dbReference type="OrthoDB" id="1434046at2"/>
<dbReference type="RefSeq" id="WP_092469129.1">
    <property type="nucleotide sequence ID" value="NZ_FNCZ01000006.1"/>
</dbReference>
<dbReference type="PROSITE" id="PS51257">
    <property type="entry name" value="PROKAR_LIPOPROTEIN"/>
    <property type="match status" value="1"/>
</dbReference>
<name>A0A1G8H532_9FLAO</name>
<keyword evidence="2" id="KW-1185">Reference proteome</keyword>
<dbReference type="EMBL" id="FNCZ01000006">
    <property type="protein sequence ID" value="SDI01767.1"/>
    <property type="molecule type" value="Genomic_DNA"/>
</dbReference>
<evidence type="ECO:0000313" key="1">
    <source>
        <dbReference type="EMBL" id="SDI01767.1"/>
    </source>
</evidence>
<reference evidence="2" key="1">
    <citation type="submission" date="2016-10" db="EMBL/GenBank/DDBJ databases">
        <authorList>
            <person name="Varghese N."/>
            <person name="Submissions S."/>
        </authorList>
    </citation>
    <scope>NUCLEOTIDE SEQUENCE [LARGE SCALE GENOMIC DNA]</scope>
    <source>
        <strain evidence="2">DSM 15363</strain>
    </source>
</reference>
<protein>
    <submittedName>
        <fullName evidence="1">Uncharacterized protein</fullName>
    </submittedName>
</protein>